<dbReference type="GO" id="GO:0003677">
    <property type="term" value="F:DNA binding"/>
    <property type="evidence" value="ECO:0007669"/>
    <property type="project" value="UniProtKB-KW"/>
</dbReference>
<feature type="transmembrane region" description="Helical" evidence="2">
    <location>
        <begin position="131"/>
        <end position="152"/>
    </location>
</feature>
<reference evidence="4" key="2">
    <citation type="submission" date="2021-04" db="EMBL/GenBank/DDBJ databases">
        <authorList>
            <person name="Gilroy R."/>
        </authorList>
    </citation>
    <scope>NUCLEOTIDE SEQUENCE</scope>
    <source>
        <strain evidence="4">CHK188-16595</strain>
    </source>
</reference>
<keyword evidence="2" id="KW-0472">Membrane</keyword>
<evidence type="ECO:0000313" key="4">
    <source>
        <dbReference type="EMBL" id="HJB74923.1"/>
    </source>
</evidence>
<keyword evidence="2" id="KW-0812">Transmembrane</keyword>
<dbReference type="AlphaFoldDB" id="A0A9D2S8J9"/>
<dbReference type="SMART" id="SM00530">
    <property type="entry name" value="HTH_XRE"/>
    <property type="match status" value="1"/>
</dbReference>
<sequence>MDAKEIGRFICSLRKSKGHTQSALAEMLGISNRTVSKWETGDGLPDISMLPELAKVLGVSVDEILAGKRVQAGDCAVKVEEVENKDNLLNLFKIAFVISLFFALFGALLGTITELYCIWAFNILFYTHWEIMFVAVSLVAEVAAGLVFSVGVTRLSVSYCKAEILGIAKKKGLLLSVISVLFPLSFIARITELSRFGNFTLPIMVVLIAALIFAGVKVYGKIK</sequence>
<proteinExistence type="predicted"/>
<organism evidence="4 5">
    <name type="scientific">Candidatus Eubacterium faecale</name>
    <dbReference type="NCBI Taxonomy" id="2838568"/>
    <lineage>
        <taxon>Bacteria</taxon>
        <taxon>Bacillati</taxon>
        <taxon>Bacillota</taxon>
        <taxon>Clostridia</taxon>
        <taxon>Eubacteriales</taxon>
        <taxon>Eubacteriaceae</taxon>
        <taxon>Eubacterium</taxon>
    </lineage>
</organism>
<dbReference type="PANTHER" id="PTHR46558:SF11">
    <property type="entry name" value="HTH-TYPE TRANSCRIPTIONAL REGULATOR XRE"/>
    <property type="match status" value="1"/>
</dbReference>
<feature type="domain" description="HTH cro/C1-type" evidence="3">
    <location>
        <begin position="13"/>
        <end position="64"/>
    </location>
</feature>
<protein>
    <submittedName>
        <fullName evidence="4">Helix-turn-helix domain-containing protein</fullName>
    </submittedName>
</protein>
<keyword evidence="1" id="KW-0238">DNA-binding</keyword>
<comment type="caution">
    <text evidence="4">The sequence shown here is derived from an EMBL/GenBank/DDBJ whole genome shotgun (WGS) entry which is preliminary data.</text>
</comment>
<dbReference type="PROSITE" id="PS50943">
    <property type="entry name" value="HTH_CROC1"/>
    <property type="match status" value="1"/>
</dbReference>
<feature type="transmembrane region" description="Helical" evidence="2">
    <location>
        <begin position="196"/>
        <end position="219"/>
    </location>
</feature>
<dbReference type="CDD" id="cd00093">
    <property type="entry name" value="HTH_XRE"/>
    <property type="match status" value="1"/>
</dbReference>
<keyword evidence="2" id="KW-1133">Transmembrane helix</keyword>
<accession>A0A9D2S8J9</accession>
<name>A0A9D2S8J9_9FIRM</name>
<dbReference type="EMBL" id="DWXN01000010">
    <property type="protein sequence ID" value="HJB74923.1"/>
    <property type="molecule type" value="Genomic_DNA"/>
</dbReference>
<reference evidence="4" key="1">
    <citation type="journal article" date="2021" name="PeerJ">
        <title>Extensive microbial diversity within the chicken gut microbiome revealed by metagenomics and culture.</title>
        <authorList>
            <person name="Gilroy R."/>
            <person name="Ravi A."/>
            <person name="Getino M."/>
            <person name="Pursley I."/>
            <person name="Horton D.L."/>
            <person name="Alikhan N.F."/>
            <person name="Baker D."/>
            <person name="Gharbi K."/>
            <person name="Hall N."/>
            <person name="Watson M."/>
            <person name="Adriaenssens E.M."/>
            <person name="Foster-Nyarko E."/>
            <person name="Jarju S."/>
            <person name="Secka A."/>
            <person name="Antonio M."/>
            <person name="Oren A."/>
            <person name="Chaudhuri R.R."/>
            <person name="La Ragione R."/>
            <person name="Hildebrand F."/>
            <person name="Pallen M.J."/>
        </authorList>
    </citation>
    <scope>NUCLEOTIDE SEQUENCE</scope>
    <source>
        <strain evidence="4">CHK188-16595</strain>
    </source>
</reference>
<dbReference type="Gene3D" id="1.10.260.40">
    <property type="entry name" value="lambda repressor-like DNA-binding domains"/>
    <property type="match status" value="1"/>
</dbReference>
<dbReference type="PANTHER" id="PTHR46558">
    <property type="entry name" value="TRACRIPTIONAL REGULATORY PROTEIN-RELATED-RELATED"/>
    <property type="match status" value="1"/>
</dbReference>
<dbReference type="SUPFAM" id="SSF47413">
    <property type="entry name" value="lambda repressor-like DNA-binding domains"/>
    <property type="match status" value="1"/>
</dbReference>
<gene>
    <name evidence="4" type="ORF">IAA37_04520</name>
</gene>
<feature type="transmembrane region" description="Helical" evidence="2">
    <location>
        <begin position="173"/>
        <end position="190"/>
    </location>
</feature>
<dbReference type="Pfam" id="PF01381">
    <property type="entry name" value="HTH_3"/>
    <property type="match status" value="1"/>
</dbReference>
<dbReference type="Proteomes" id="UP000823877">
    <property type="component" value="Unassembled WGS sequence"/>
</dbReference>
<evidence type="ECO:0000256" key="1">
    <source>
        <dbReference type="ARBA" id="ARBA00023125"/>
    </source>
</evidence>
<evidence type="ECO:0000256" key="2">
    <source>
        <dbReference type="SAM" id="Phobius"/>
    </source>
</evidence>
<dbReference type="InterPro" id="IPR010982">
    <property type="entry name" value="Lambda_DNA-bd_dom_sf"/>
</dbReference>
<dbReference type="InterPro" id="IPR001387">
    <property type="entry name" value="Cro/C1-type_HTH"/>
</dbReference>
<feature type="transmembrane region" description="Helical" evidence="2">
    <location>
        <begin position="94"/>
        <end position="125"/>
    </location>
</feature>
<evidence type="ECO:0000313" key="5">
    <source>
        <dbReference type="Proteomes" id="UP000823877"/>
    </source>
</evidence>
<evidence type="ECO:0000259" key="3">
    <source>
        <dbReference type="PROSITE" id="PS50943"/>
    </source>
</evidence>